<evidence type="ECO:0000256" key="1">
    <source>
        <dbReference type="SAM" id="SignalP"/>
    </source>
</evidence>
<name>A0ABU5MUX4_9BACT</name>
<keyword evidence="3" id="KW-1185">Reference proteome</keyword>
<accession>A0ABU5MUX4</accession>
<reference evidence="2 3" key="1">
    <citation type="journal article" date="2024" name="Appl. Environ. Microbiol.">
        <title>Pontiella agarivorans sp. nov., a novel marine anaerobic bacterium capable of degrading macroalgal polysaccharides and fixing nitrogen.</title>
        <authorList>
            <person name="Liu N."/>
            <person name="Kivenson V."/>
            <person name="Peng X."/>
            <person name="Cui Z."/>
            <person name="Lankiewicz T.S."/>
            <person name="Gosselin K.M."/>
            <person name="English C.J."/>
            <person name="Blair E.M."/>
            <person name="O'Malley M.A."/>
            <person name="Valentine D.L."/>
        </authorList>
    </citation>
    <scope>NUCLEOTIDE SEQUENCE [LARGE SCALE GENOMIC DNA]</scope>
    <source>
        <strain evidence="2 3">NLcol2</strain>
    </source>
</reference>
<evidence type="ECO:0008006" key="4">
    <source>
        <dbReference type="Google" id="ProtNLM"/>
    </source>
</evidence>
<keyword evidence="1" id="KW-0732">Signal</keyword>
<proteinExistence type="predicted"/>
<dbReference type="InterPro" id="IPR011990">
    <property type="entry name" value="TPR-like_helical_dom_sf"/>
</dbReference>
<feature type="chain" id="PRO_5046433597" description="Tetratricopeptide repeat protein" evidence="1">
    <location>
        <begin position="18"/>
        <end position="219"/>
    </location>
</feature>
<feature type="signal peptide" evidence="1">
    <location>
        <begin position="1"/>
        <end position="17"/>
    </location>
</feature>
<comment type="caution">
    <text evidence="2">The sequence shown here is derived from an EMBL/GenBank/DDBJ whole genome shotgun (WGS) entry which is preliminary data.</text>
</comment>
<sequence>MRRLISVVLWLSCSVHAAYVVNNAGRKIPGSEVSATADGRVTLKTPDGQMMVFQKGQYKRAVADRPKELDIAEQLIKTGQGEKAVPFLQQAKKKCRFLQWDQTAIQMLADYYFMTEQYGLAAAAFQALDDQSIPQNRRRLREAMVKSGEMETVLQVFNEDIRNGSREAAAQAYLMRGKLKAERGDPEGARRDWLKVSLFFRTQEAAAEEAEQLLKENEG</sequence>
<dbReference type="SUPFAM" id="SSF48452">
    <property type="entry name" value="TPR-like"/>
    <property type="match status" value="1"/>
</dbReference>
<protein>
    <recommendedName>
        <fullName evidence="4">Tetratricopeptide repeat protein</fullName>
    </recommendedName>
</protein>
<dbReference type="EMBL" id="JARVCO010000007">
    <property type="protein sequence ID" value="MDZ8117970.1"/>
    <property type="molecule type" value="Genomic_DNA"/>
</dbReference>
<dbReference type="Proteomes" id="UP001290861">
    <property type="component" value="Unassembled WGS sequence"/>
</dbReference>
<evidence type="ECO:0000313" key="3">
    <source>
        <dbReference type="Proteomes" id="UP001290861"/>
    </source>
</evidence>
<dbReference type="RefSeq" id="WP_322607770.1">
    <property type="nucleotide sequence ID" value="NZ_JARVCO010000007.1"/>
</dbReference>
<gene>
    <name evidence="2" type="ORF">P9H32_04960</name>
</gene>
<dbReference type="Gene3D" id="1.25.40.10">
    <property type="entry name" value="Tetratricopeptide repeat domain"/>
    <property type="match status" value="1"/>
</dbReference>
<evidence type="ECO:0000313" key="2">
    <source>
        <dbReference type="EMBL" id="MDZ8117970.1"/>
    </source>
</evidence>
<organism evidence="2 3">
    <name type="scientific">Pontiella agarivorans</name>
    <dbReference type="NCBI Taxonomy" id="3038953"/>
    <lineage>
        <taxon>Bacteria</taxon>
        <taxon>Pseudomonadati</taxon>
        <taxon>Kiritimatiellota</taxon>
        <taxon>Kiritimatiellia</taxon>
        <taxon>Kiritimatiellales</taxon>
        <taxon>Pontiellaceae</taxon>
        <taxon>Pontiella</taxon>
    </lineage>
</organism>